<accession>A0A6J5M5N3</accession>
<protein>
    <recommendedName>
        <fullName evidence="2">DUF7833 domain-containing protein</fullName>
    </recommendedName>
</protein>
<evidence type="ECO:0000313" key="4">
    <source>
        <dbReference type="EMBL" id="CAB4158324.1"/>
    </source>
</evidence>
<sequence>MSKKLDGYSISRWVWDYLPATGAKPVDYALAFYISHLHNLNKNGGHLSLFSEDISVNLGIDTRTIYKALKRLENASFISIISEAKNQYKTLKIKITLGIPSLQEHLPKHLPIQKMQGQNDMPKHLPKHLPTQKMQGHSLYIGKELNTKYHYDDYREKNDELLNQFLADESYLESYCMNTGIKREDYEKLRTDFVQNAKLKADAYPRYSELIRHFANFSRKRQQMGDPTNSKKSLKSKQERALELISQKK</sequence>
<evidence type="ECO:0000256" key="1">
    <source>
        <dbReference type="SAM" id="MobiDB-lite"/>
    </source>
</evidence>
<evidence type="ECO:0000259" key="2">
    <source>
        <dbReference type="Pfam" id="PF25200"/>
    </source>
</evidence>
<proteinExistence type="predicted"/>
<dbReference type="Gene3D" id="1.10.10.10">
    <property type="entry name" value="Winged helix-like DNA-binding domain superfamily/Winged helix DNA-binding domain"/>
    <property type="match status" value="1"/>
</dbReference>
<organism evidence="3">
    <name type="scientific">uncultured Caudovirales phage</name>
    <dbReference type="NCBI Taxonomy" id="2100421"/>
    <lineage>
        <taxon>Viruses</taxon>
        <taxon>Duplodnaviria</taxon>
        <taxon>Heunggongvirae</taxon>
        <taxon>Uroviricota</taxon>
        <taxon>Caudoviricetes</taxon>
        <taxon>Peduoviridae</taxon>
        <taxon>Maltschvirus</taxon>
        <taxon>Maltschvirus maltsch</taxon>
    </lineage>
</organism>
<dbReference type="InterPro" id="IPR057155">
    <property type="entry name" value="DUF7833"/>
</dbReference>
<dbReference type="InterPro" id="IPR036388">
    <property type="entry name" value="WH-like_DNA-bd_sf"/>
</dbReference>
<dbReference type="Pfam" id="PF25200">
    <property type="entry name" value="DUF7833"/>
    <property type="match status" value="1"/>
</dbReference>
<feature type="domain" description="DUF7833" evidence="2">
    <location>
        <begin position="162"/>
        <end position="219"/>
    </location>
</feature>
<gene>
    <name evidence="3" type="ORF">UFOVP427_20</name>
    <name evidence="4" type="ORF">UFOVP697_38</name>
</gene>
<evidence type="ECO:0000313" key="3">
    <source>
        <dbReference type="EMBL" id="CAB4142048.1"/>
    </source>
</evidence>
<feature type="region of interest" description="Disordered" evidence="1">
    <location>
        <begin position="218"/>
        <end position="249"/>
    </location>
</feature>
<dbReference type="EMBL" id="LR796400">
    <property type="protein sequence ID" value="CAB4142048.1"/>
    <property type="molecule type" value="Genomic_DNA"/>
</dbReference>
<dbReference type="EMBL" id="LR796668">
    <property type="protein sequence ID" value="CAB4158324.1"/>
    <property type="molecule type" value="Genomic_DNA"/>
</dbReference>
<reference evidence="3" key="1">
    <citation type="submission" date="2020-04" db="EMBL/GenBank/DDBJ databases">
        <authorList>
            <person name="Chiriac C."/>
            <person name="Salcher M."/>
            <person name="Ghai R."/>
            <person name="Kavagutti S V."/>
        </authorList>
    </citation>
    <scope>NUCLEOTIDE SEQUENCE</scope>
</reference>
<name>A0A6J5M5N3_9CAUD</name>